<organism evidence="1 2">
    <name type="scientific">Skeletonema marinoi</name>
    <dbReference type="NCBI Taxonomy" id="267567"/>
    <lineage>
        <taxon>Eukaryota</taxon>
        <taxon>Sar</taxon>
        <taxon>Stramenopiles</taxon>
        <taxon>Ochrophyta</taxon>
        <taxon>Bacillariophyta</taxon>
        <taxon>Coscinodiscophyceae</taxon>
        <taxon>Thalassiosirophycidae</taxon>
        <taxon>Thalassiosirales</taxon>
        <taxon>Skeletonemataceae</taxon>
        <taxon>Skeletonema</taxon>
        <taxon>Skeletonema marinoi-dohrnii complex</taxon>
    </lineage>
</organism>
<reference evidence="1" key="1">
    <citation type="submission" date="2023-06" db="EMBL/GenBank/DDBJ databases">
        <title>Survivors Of The Sea: Transcriptome response of Skeletonema marinoi to long-term dormancy.</title>
        <authorList>
            <person name="Pinder M.I.M."/>
            <person name="Kourtchenko O."/>
            <person name="Robertson E.K."/>
            <person name="Larsson T."/>
            <person name="Maumus F."/>
            <person name="Osuna-Cruz C.M."/>
            <person name="Vancaester E."/>
            <person name="Stenow R."/>
            <person name="Vandepoele K."/>
            <person name="Ploug H."/>
            <person name="Bruchert V."/>
            <person name="Godhe A."/>
            <person name="Topel M."/>
        </authorList>
    </citation>
    <scope>NUCLEOTIDE SEQUENCE</scope>
    <source>
        <strain evidence="1">R05AC</strain>
    </source>
</reference>
<dbReference type="Proteomes" id="UP001224775">
    <property type="component" value="Unassembled WGS sequence"/>
</dbReference>
<dbReference type="EMBL" id="JATAAI010000064">
    <property type="protein sequence ID" value="KAK1732536.1"/>
    <property type="molecule type" value="Genomic_DNA"/>
</dbReference>
<dbReference type="AlphaFoldDB" id="A0AAD9D3H0"/>
<protein>
    <recommendedName>
        <fullName evidence="3">Tc1-like transposase DDE domain-containing protein</fullName>
    </recommendedName>
</protein>
<gene>
    <name evidence="1" type="ORF">QTG54_016748</name>
</gene>
<evidence type="ECO:0000313" key="1">
    <source>
        <dbReference type="EMBL" id="KAK1732536.1"/>
    </source>
</evidence>
<evidence type="ECO:0000313" key="2">
    <source>
        <dbReference type="Proteomes" id="UP001224775"/>
    </source>
</evidence>
<sequence>MDNLNIHKHPIILNLIEDAGHRIVFRAPYWSCDGSIEYAFNTIHTILEMSGDKMENVDALVNRINLIIGSLGSSVDISYT</sequence>
<comment type="caution">
    <text evidence="1">The sequence shown here is derived from an EMBL/GenBank/DDBJ whole genome shotgun (WGS) entry which is preliminary data.</text>
</comment>
<name>A0AAD9D3H0_9STRA</name>
<keyword evidence="2" id="KW-1185">Reference proteome</keyword>
<accession>A0AAD9D3H0</accession>
<evidence type="ECO:0008006" key="3">
    <source>
        <dbReference type="Google" id="ProtNLM"/>
    </source>
</evidence>
<proteinExistence type="predicted"/>